<dbReference type="InterPro" id="IPR051532">
    <property type="entry name" value="Ester_Hydrolysis_Enzymes"/>
</dbReference>
<dbReference type="PANTHER" id="PTHR30383">
    <property type="entry name" value="THIOESTERASE 1/PROTEASE 1/LYSOPHOSPHOLIPASE L1"/>
    <property type="match status" value="1"/>
</dbReference>
<feature type="domain" description="SGNH hydrolase-type esterase" evidence="1">
    <location>
        <begin position="28"/>
        <end position="198"/>
    </location>
</feature>
<dbReference type="GO" id="GO:0004622">
    <property type="term" value="F:phosphatidylcholine lysophospholipase activity"/>
    <property type="evidence" value="ECO:0007669"/>
    <property type="project" value="TreeGrafter"/>
</dbReference>
<evidence type="ECO:0000313" key="2">
    <source>
        <dbReference type="EMBL" id="MBW3467761.1"/>
    </source>
</evidence>
<proteinExistence type="predicted"/>
<dbReference type="AlphaFoldDB" id="A0A951IXP3"/>
<name>A0A951IXP3_9BACT</name>
<dbReference type="InterPro" id="IPR013830">
    <property type="entry name" value="SGNH_hydro"/>
</dbReference>
<sequence>MEKLIFTLFLSFLLGTASYSQSKTKIACIGDSITEGPGRENPASFPLQLDEILGSTYEVKNFGVSGRTLLKKGDFPFWEEPQFEEAKAFAADIVLIKLGTNDTKPQNWKFKDDFKKDYLDLIQEMKSSMSKNGKIYIVNPVPVFQDNFNISARVMDEELRPLLIEIAEEAGIEIMDFYAPLLPYADLFPDGIHPNPEGLTLMAEALASKISQ</sequence>
<dbReference type="EMBL" id="RPHB01000003">
    <property type="protein sequence ID" value="MBW3467761.1"/>
    <property type="molecule type" value="Genomic_DNA"/>
</dbReference>
<evidence type="ECO:0000313" key="3">
    <source>
        <dbReference type="Proteomes" id="UP000727490"/>
    </source>
</evidence>
<protein>
    <submittedName>
        <fullName evidence="2">Sialate O-acetylesterase</fullName>
    </submittedName>
</protein>
<evidence type="ECO:0000259" key="1">
    <source>
        <dbReference type="Pfam" id="PF13472"/>
    </source>
</evidence>
<organism evidence="2 3">
    <name type="scientific">Arthrospiribacter ruber</name>
    <dbReference type="NCBI Taxonomy" id="2487934"/>
    <lineage>
        <taxon>Bacteria</taxon>
        <taxon>Pseudomonadati</taxon>
        <taxon>Bacteroidota</taxon>
        <taxon>Cytophagia</taxon>
        <taxon>Cytophagales</taxon>
        <taxon>Cyclobacteriaceae</taxon>
        <taxon>Arthrospiribacter</taxon>
    </lineage>
</organism>
<keyword evidence="3" id="KW-1185">Reference proteome</keyword>
<dbReference type="Pfam" id="PF13472">
    <property type="entry name" value="Lipase_GDSL_2"/>
    <property type="match status" value="1"/>
</dbReference>
<accession>A0A951IXP3</accession>
<comment type="caution">
    <text evidence="2">The sequence shown here is derived from an EMBL/GenBank/DDBJ whole genome shotgun (WGS) entry which is preliminary data.</text>
</comment>
<dbReference type="PANTHER" id="PTHR30383:SF5">
    <property type="entry name" value="SGNH HYDROLASE-TYPE ESTERASE DOMAIN-CONTAINING PROTEIN"/>
    <property type="match status" value="1"/>
</dbReference>
<dbReference type="RefSeq" id="WP_219288103.1">
    <property type="nucleotide sequence ID" value="NZ_RPHB01000003.1"/>
</dbReference>
<dbReference type="Proteomes" id="UP000727490">
    <property type="component" value="Unassembled WGS sequence"/>
</dbReference>
<reference evidence="2 3" key="1">
    <citation type="journal article" date="2020" name="Syst. Appl. Microbiol.">
        <title>Arthrospiribacter ruber gen. nov., sp. nov., a novel bacterium isolated from Arthrospira cultures.</title>
        <authorList>
            <person name="Waleron M."/>
            <person name="Misztak A."/>
            <person name="Waleron M.M."/>
            <person name="Furmaniak M."/>
            <person name="Mrozik A."/>
            <person name="Waleron K."/>
        </authorList>
    </citation>
    <scope>NUCLEOTIDE SEQUENCE [LARGE SCALE GENOMIC DNA]</scope>
    <source>
        <strain evidence="2 3">DPMB0001</strain>
    </source>
</reference>
<gene>
    <name evidence="2" type="ORF">EGN73_08010</name>
</gene>